<gene>
    <name evidence="2" type="ORF">N8I77_013147</name>
</gene>
<reference evidence="2" key="1">
    <citation type="submission" date="2023-06" db="EMBL/GenBank/DDBJ databases">
        <authorList>
            <person name="Noh H."/>
        </authorList>
    </citation>
    <scope>NUCLEOTIDE SEQUENCE</scope>
    <source>
        <strain evidence="2">DUCC20226</strain>
    </source>
</reference>
<dbReference type="PANTHER" id="PTHR42057">
    <property type="entry name" value="F-BOX DOMAIN PROTEIN (AFU_ORTHOLOGUE AFUA_4G00200)"/>
    <property type="match status" value="1"/>
</dbReference>
<comment type="caution">
    <text evidence="2">The sequence shown here is derived from an EMBL/GenBank/DDBJ whole genome shotgun (WGS) entry which is preliminary data.</text>
</comment>
<dbReference type="InterPro" id="IPR032675">
    <property type="entry name" value="LRR_dom_sf"/>
</dbReference>
<evidence type="ECO:0008006" key="4">
    <source>
        <dbReference type="Google" id="ProtNLM"/>
    </source>
</evidence>
<evidence type="ECO:0000313" key="2">
    <source>
        <dbReference type="EMBL" id="KAK2597287.1"/>
    </source>
</evidence>
<proteinExistence type="predicted"/>
<name>A0AAD9VX37_PHOAM</name>
<evidence type="ECO:0000313" key="3">
    <source>
        <dbReference type="Proteomes" id="UP001265746"/>
    </source>
</evidence>
<feature type="compositionally biased region" description="Basic and acidic residues" evidence="1">
    <location>
        <begin position="92"/>
        <end position="104"/>
    </location>
</feature>
<keyword evidence="3" id="KW-1185">Reference proteome</keyword>
<feature type="region of interest" description="Disordered" evidence="1">
    <location>
        <begin position="90"/>
        <end position="112"/>
    </location>
</feature>
<accession>A0AAD9VX37</accession>
<dbReference type="AlphaFoldDB" id="A0AAD9VX37"/>
<dbReference type="EMBL" id="JAUJFL010000010">
    <property type="protein sequence ID" value="KAK2597287.1"/>
    <property type="molecule type" value="Genomic_DNA"/>
</dbReference>
<sequence>MSSQESSAATGEPGRKLLNLAPEVVEHVIKQVNEKRDLSNVRLACKELDKHAAKELFKDVFVSPSEEHVSTWNSISQDEKVRQIPRHAIIHTHSDTEDSHAGSEREDEEVGDDFEESLTALARFPNLDSVEIRFTPECLGDRETSWYEDVVEDVSRRKNMLELIFQAIKDRAADEENRTIRKLTIINLQNCPIPDFTSSDLFRDVMGQLEELHISITQEYNEHGPDHDYTRVELQTFPAHLISEWLQPISENLKALSIYHRTDNWGPFPGHFDPSGLSFPKLETLALGYYTLAHDNDIDWILAIKSLKKLILHNCMIASWIRIDSENMEEWKVRTHDWVALPPSYEGSEDGEFAYGGKWSQSLDRFAGSLPNLVDFRFDQGRTYDYRDQATKYGLKHRHNCGVRIFPRRYICFDNGILPTHWPEADDDGTLHSWIDEGFPTNAHKENLEEDQRSLDRLLELCRLTRSRA</sequence>
<protein>
    <recommendedName>
        <fullName evidence="4">F-box domain-containing protein</fullName>
    </recommendedName>
</protein>
<organism evidence="2 3">
    <name type="scientific">Phomopsis amygdali</name>
    <name type="common">Fusicoccum amygdali</name>
    <dbReference type="NCBI Taxonomy" id="1214568"/>
    <lineage>
        <taxon>Eukaryota</taxon>
        <taxon>Fungi</taxon>
        <taxon>Dikarya</taxon>
        <taxon>Ascomycota</taxon>
        <taxon>Pezizomycotina</taxon>
        <taxon>Sordariomycetes</taxon>
        <taxon>Sordariomycetidae</taxon>
        <taxon>Diaporthales</taxon>
        <taxon>Diaporthaceae</taxon>
        <taxon>Diaporthe</taxon>
    </lineage>
</organism>
<dbReference type="SUPFAM" id="SSF52047">
    <property type="entry name" value="RNI-like"/>
    <property type="match status" value="1"/>
</dbReference>
<evidence type="ECO:0000256" key="1">
    <source>
        <dbReference type="SAM" id="MobiDB-lite"/>
    </source>
</evidence>
<dbReference type="Proteomes" id="UP001265746">
    <property type="component" value="Unassembled WGS sequence"/>
</dbReference>
<dbReference type="Gene3D" id="3.80.10.10">
    <property type="entry name" value="Ribonuclease Inhibitor"/>
    <property type="match status" value="1"/>
</dbReference>
<dbReference type="PANTHER" id="PTHR42057:SF2">
    <property type="entry name" value="F-BOX DOMAIN PROTEIN (AFU_ORTHOLOGUE AFUA_4G00200)-RELATED"/>
    <property type="match status" value="1"/>
</dbReference>